<keyword evidence="3" id="KW-0175">Coiled coil</keyword>
<dbReference type="EMBL" id="LYUB02000007">
    <property type="protein sequence ID" value="OVF08678.1"/>
    <property type="molecule type" value="Genomic_DNA"/>
</dbReference>
<comment type="similarity">
    <text evidence="1">Belongs to the prefoldin subunit beta family.</text>
</comment>
<dbReference type="GO" id="GO:0006457">
    <property type="term" value="P:protein folding"/>
    <property type="evidence" value="ECO:0007669"/>
    <property type="project" value="InterPro"/>
</dbReference>
<dbReference type="GO" id="GO:0051082">
    <property type="term" value="F:unfolded protein binding"/>
    <property type="evidence" value="ECO:0007669"/>
    <property type="project" value="InterPro"/>
</dbReference>
<dbReference type="InterPro" id="IPR002777">
    <property type="entry name" value="PFD_beta-like"/>
</dbReference>
<accession>A0AA91PZR9</accession>
<dbReference type="AlphaFoldDB" id="A0AA91PZR9"/>
<dbReference type="InterPro" id="IPR027235">
    <property type="entry name" value="PFD2"/>
</dbReference>
<feature type="coiled-coil region" evidence="3">
    <location>
        <begin position="7"/>
        <end position="41"/>
    </location>
</feature>
<dbReference type="GO" id="GO:0016272">
    <property type="term" value="C:prefoldin complex"/>
    <property type="evidence" value="ECO:0007669"/>
    <property type="project" value="EnsemblFungi"/>
</dbReference>
<organism evidence="4 5">
    <name type="scientific">Clavispora lusitaniae</name>
    <name type="common">Candida lusitaniae</name>
    <dbReference type="NCBI Taxonomy" id="36911"/>
    <lineage>
        <taxon>Eukaryota</taxon>
        <taxon>Fungi</taxon>
        <taxon>Dikarya</taxon>
        <taxon>Ascomycota</taxon>
        <taxon>Saccharomycotina</taxon>
        <taxon>Pichiomycetes</taxon>
        <taxon>Metschnikowiaceae</taxon>
        <taxon>Clavispora</taxon>
    </lineage>
</organism>
<dbReference type="GO" id="GO:0005737">
    <property type="term" value="C:cytoplasm"/>
    <property type="evidence" value="ECO:0007669"/>
    <property type="project" value="EnsemblFungi"/>
</dbReference>
<evidence type="ECO:0000313" key="5">
    <source>
        <dbReference type="Proteomes" id="UP000195602"/>
    </source>
</evidence>
<dbReference type="Pfam" id="PF01920">
    <property type="entry name" value="Prefoldin_2"/>
    <property type="match status" value="1"/>
</dbReference>
<dbReference type="SUPFAM" id="SSF46579">
    <property type="entry name" value="Prefoldin"/>
    <property type="match status" value="1"/>
</dbReference>
<evidence type="ECO:0000256" key="2">
    <source>
        <dbReference type="ARBA" id="ARBA00023186"/>
    </source>
</evidence>
<dbReference type="KEGG" id="clus:A9F13_07g01386"/>
<dbReference type="Gene3D" id="1.10.287.370">
    <property type="match status" value="1"/>
</dbReference>
<name>A0AA91PZR9_CLALS</name>
<dbReference type="GO" id="GO:0015631">
    <property type="term" value="F:tubulin binding"/>
    <property type="evidence" value="ECO:0007669"/>
    <property type="project" value="EnsemblFungi"/>
</dbReference>
<dbReference type="PANTHER" id="PTHR13303">
    <property type="entry name" value="PREFOLDIN SUBUNIT 2"/>
    <property type="match status" value="1"/>
</dbReference>
<dbReference type="GO" id="GO:0007021">
    <property type="term" value="P:tubulin complex assembly"/>
    <property type="evidence" value="ECO:0007669"/>
    <property type="project" value="EnsemblFungi"/>
</dbReference>
<protein>
    <submittedName>
        <fullName evidence="4">Tubulin-binding prefolding complex subunit</fullName>
    </submittedName>
</protein>
<reference evidence="4 5" key="1">
    <citation type="submission" date="2017-04" db="EMBL/GenBank/DDBJ databases">
        <title>Draft genome of the yeast Clavispora lusitaniae type strain CBS 6936.</title>
        <authorList>
            <person name="Durrens P."/>
            <person name="Klopp C."/>
            <person name="Biteau N."/>
            <person name="Fitton-Ouhabi V."/>
            <person name="Dementhon K."/>
            <person name="Accoceberry I."/>
            <person name="Sherman D.J."/>
            <person name="Noel T."/>
        </authorList>
    </citation>
    <scope>NUCLEOTIDE SEQUENCE [LARGE SCALE GENOMIC DNA]</scope>
    <source>
        <strain evidence="4 5">CBS 6936</strain>
    </source>
</reference>
<proteinExistence type="inferred from homology"/>
<evidence type="ECO:0000313" key="4">
    <source>
        <dbReference type="EMBL" id="OVF08678.1"/>
    </source>
</evidence>
<gene>
    <name evidence="4" type="ORF">A9F13_07g01386</name>
</gene>
<comment type="caution">
    <text evidence="4">The sequence shown here is derived from an EMBL/GenBank/DDBJ whole genome shotgun (WGS) entry which is preliminary data.</text>
</comment>
<dbReference type="OMA" id="CFKMIGG"/>
<keyword evidence="2" id="KW-0143">Chaperone</keyword>
<dbReference type="InterPro" id="IPR009053">
    <property type="entry name" value="Prefoldin"/>
</dbReference>
<sequence length="124" mass="14471">MSEAEKQQAQEQKAQQLQAQYNNYQEALTELQSQLSTITSQVSEHNIVDKTLAEIPPEKRNGRKCFKMIGGVLVEKTVDEVIKILDEEKKQLLQTREEVEKSFVSTKKEMEQWMTKNKVKIMRQ</sequence>
<evidence type="ECO:0000256" key="1">
    <source>
        <dbReference type="ARBA" id="ARBA00008045"/>
    </source>
</evidence>
<evidence type="ECO:0000256" key="3">
    <source>
        <dbReference type="SAM" id="Coils"/>
    </source>
</evidence>
<dbReference type="Proteomes" id="UP000195602">
    <property type="component" value="Unassembled WGS sequence"/>
</dbReference>